<reference evidence="4" key="2">
    <citation type="submission" date="2023-04" db="EMBL/GenBank/DDBJ databases">
        <title>'Rhodoalgimonas zhirmunskyi' gen. nov., isolated from a red alga.</title>
        <authorList>
            <person name="Nedashkovskaya O.I."/>
            <person name="Otstavnykh N.Y."/>
            <person name="Bystritskaya E.P."/>
            <person name="Balabanova L.A."/>
            <person name="Isaeva M.P."/>
        </authorList>
    </citation>
    <scope>NUCLEOTIDE SEQUENCE</scope>
    <source>
        <strain evidence="4">10Alg 79</strain>
    </source>
</reference>
<dbReference type="PANTHER" id="PTHR37302">
    <property type="entry name" value="SLR1116 PROTEIN"/>
    <property type="match status" value="1"/>
</dbReference>
<dbReference type="Gene3D" id="1.20.120.450">
    <property type="entry name" value="dinb family like domain"/>
    <property type="match status" value="1"/>
</dbReference>
<dbReference type="Pfam" id="PF05163">
    <property type="entry name" value="DinB"/>
    <property type="match status" value="1"/>
</dbReference>
<dbReference type="AlphaFoldDB" id="A0AAJ1U4D6"/>
<feature type="binding site" evidence="3">
    <location>
        <position position="137"/>
    </location>
    <ligand>
        <name>a divalent metal cation</name>
        <dbReference type="ChEBI" id="CHEBI:60240"/>
    </ligand>
</feature>
<evidence type="ECO:0000313" key="5">
    <source>
        <dbReference type="Proteomes" id="UP001227162"/>
    </source>
</evidence>
<protein>
    <submittedName>
        <fullName evidence="4">DinB family protein</fullName>
    </submittedName>
</protein>
<name>A0AAJ1U4D6_9RHOB</name>
<comment type="caution">
    <text evidence="4">The sequence shown here is derived from an EMBL/GenBank/DDBJ whole genome shotgun (WGS) entry which is preliminary data.</text>
</comment>
<dbReference type="SUPFAM" id="SSF109854">
    <property type="entry name" value="DinB/YfiT-like putative metalloenzymes"/>
    <property type="match status" value="1"/>
</dbReference>
<reference evidence="4" key="1">
    <citation type="submission" date="2022-07" db="EMBL/GenBank/DDBJ databases">
        <authorList>
            <person name="Otstavnykh N."/>
            <person name="Isaeva M."/>
            <person name="Bystritskaya E."/>
        </authorList>
    </citation>
    <scope>NUCLEOTIDE SEQUENCE</scope>
    <source>
        <strain evidence="4">10Alg 79</strain>
    </source>
</reference>
<keyword evidence="2 3" id="KW-0479">Metal-binding</keyword>
<feature type="binding site" evidence="3">
    <location>
        <position position="50"/>
    </location>
    <ligand>
        <name>a divalent metal cation</name>
        <dbReference type="ChEBI" id="CHEBI:60240"/>
    </ligand>
</feature>
<gene>
    <name evidence="4" type="ORF">NOI20_02505</name>
</gene>
<accession>A0AAJ1U4D6</accession>
<dbReference type="EMBL" id="JANFFA010000001">
    <property type="protein sequence ID" value="MDQ2092975.1"/>
    <property type="molecule type" value="Genomic_DNA"/>
</dbReference>
<dbReference type="Proteomes" id="UP001227162">
    <property type="component" value="Unassembled WGS sequence"/>
</dbReference>
<evidence type="ECO:0000256" key="1">
    <source>
        <dbReference type="ARBA" id="ARBA00008635"/>
    </source>
</evidence>
<evidence type="ECO:0000313" key="4">
    <source>
        <dbReference type="EMBL" id="MDQ2092975.1"/>
    </source>
</evidence>
<evidence type="ECO:0000256" key="3">
    <source>
        <dbReference type="PIRSR" id="PIRSR607837-1"/>
    </source>
</evidence>
<proteinExistence type="inferred from homology"/>
<comment type="similarity">
    <text evidence="1">Belongs to the DinB family.</text>
</comment>
<dbReference type="PANTHER" id="PTHR37302:SF1">
    <property type="entry name" value="PROTEIN DINB"/>
    <property type="match status" value="1"/>
</dbReference>
<dbReference type="RefSeq" id="WP_317624582.1">
    <property type="nucleotide sequence ID" value="NZ_JANFFA010000001.1"/>
</dbReference>
<organism evidence="4 5">
    <name type="scientific">Rhodalgimonas zhirmunskyi</name>
    <dbReference type="NCBI Taxonomy" id="2964767"/>
    <lineage>
        <taxon>Bacteria</taxon>
        <taxon>Pseudomonadati</taxon>
        <taxon>Pseudomonadota</taxon>
        <taxon>Alphaproteobacteria</taxon>
        <taxon>Rhodobacterales</taxon>
        <taxon>Roseobacteraceae</taxon>
        <taxon>Rhodalgimonas</taxon>
    </lineage>
</organism>
<evidence type="ECO:0000256" key="2">
    <source>
        <dbReference type="ARBA" id="ARBA00022723"/>
    </source>
</evidence>
<dbReference type="GO" id="GO:0046872">
    <property type="term" value="F:metal ion binding"/>
    <property type="evidence" value="ECO:0007669"/>
    <property type="project" value="UniProtKB-KW"/>
</dbReference>
<dbReference type="InterPro" id="IPR034660">
    <property type="entry name" value="DinB/YfiT-like"/>
</dbReference>
<dbReference type="InterPro" id="IPR007837">
    <property type="entry name" value="DinB"/>
</dbReference>
<feature type="binding site" evidence="3">
    <location>
        <position position="141"/>
    </location>
    <ligand>
        <name>a divalent metal cation</name>
        <dbReference type="ChEBI" id="CHEBI:60240"/>
    </ligand>
</feature>
<sequence>MISPDYVLMMARYNAWQNKQLIAAFKALHPADLELDRGGFFGSIRKTASHLLWGDMMWMARFDGGAPPGGGIGESTEVVRTREDWALARFRMDARILRWAEELRTVDLTGALNWYSGAAGQDMTRPYALCVVHMFNHQTHHRGQIHAMLTATDVTAPVTDLALMPAEGPWL</sequence>
<keyword evidence="5" id="KW-1185">Reference proteome</keyword>